<dbReference type="PANTHER" id="PTHR11362:SF147">
    <property type="entry name" value="PHOSPHATIDYLETHANOLAMINE BINDING PROTEIN"/>
    <property type="match status" value="1"/>
</dbReference>
<dbReference type="Gene3D" id="3.90.280.10">
    <property type="entry name" value="PEBP-like"/>
    <property type="match status" value="1"/>
</dbReference>
<evidence type="ECO:0000256" key="1">
    <source>
        <dbReference type="ARBA" id="ARBA00007091"/>
    </source>
</evidence>
<dbReference type="SUPFAM" id="SSF49777">
    <property type="entry name" value="PEBP-like"/>
    <property type="match status" value="1"/>
</dbReference>
<evidence type="ECO:0000313" key="2">
    <source>
        <dbReference type="EMBL" id="CAI7993368.1"/>
    </source>
</evidence>
<dbReference type="PANTHER" id="PTHR11362">
    <property type="entry name" value="PHOSPHATIDYLETHANOLAMINE-BINDING PROTEIN"/>
    <property type="match status" value="1"/>
</dbReference>
<name>A0AA35QWB8_GEOBA</name>
<dbReference type="EMBL" id="CASHTH010000187">
    <property type="protein sequence ID" value="CAI7993368.1"/>
    <property type="molecule type" value="Genomic_DNA"/>
</dbReference>
<organism evidence="2 3">
    <name type="scientific">Geodia barretti</name>
    <name type="common">Barrett's horny sponge</name>
    <dbReference type="NCBI Taxonomy" id="519541"/>
    <lineage>
        <taxon>Eukaryota</taxon>
        <taxon>Metazoa</taxon>
        <taxon>Porifera</taxon>
        <taxon>Demospongiae</taxon>
        <taxon>Heteroscleromorpha</taxon>
        <taxon>Tetractinellida</taxon>
        <taxon>Astrophorina</taxon>
        <taxon>Geodiidae</taxon>
        <taxon>Geodia</taxon>
    </lineage>
</organism>
<dbReference type="InterPro" id="IPR001858">
    <property type="entry name" value="Phosphatidylethanolamine-bd_CS"/>
</dbReference>
<dbReference type="CDD" id="cd00866">
    <property type="entry name" value="PEBP_euk"/>
    <property type="match status" value="1"/>
</dbReference>
<gene>
    <name evidence="2" type="ORF">GBAR_LOCUS1246</name>
</gene>
<dbReference type="Proteomes" id="UP001174909">
    <property type="component" value="Unassembled WGS sequence"/>
</dbReference>
<proteinExistence type="inferred from homology"/>
<dbReference type="PROSITE" id="PS01220">
    <property type="entry name" value="PBP"/>
    <property type="match status" value="1"/>
</dbReference>
<keyword evidence="3" id="KW-1185">Reference proteome</keyword>
<comment type="caution">
    <text evidence="2">The sequence shown here is derived from an EMBL/GenBank/DDBJ whole genome shotgun (WGS) entry which is preliminary data.</text>
</comment>
<dbReference type="InterPro" id="IPR008914">
    <property type="entry name" value="PEBP"/>
</dbReference>
<dbReference type="InterPro" id="IPR036610">
    <property type="entry name" value="PEBP-like_sf"/>
</dbReference>
<dbReference type="AlphaFoldDB" id="A0AA35QWB8"/>
<evidence type="ECO:0000313" key="3">
    <source>
        <dbReference type="Proteomes" id="UP001174909"/>
    </source>
</evidence>
<reference evidence="2" key="1">
    <citation type="submission" date="2023-03" db="EMBL/GenBank/DDBJ databases">
        <authorList>
            <person name="Steffen K."/>
            <person name="Cardenas P."/>
        </authorList>
    </citation>
    <scope>NUCLEOTIDE SEQUENCE</scope>
</reference>
<comment type="similarity">
    <text evidence="1">Belongs to the phosphatidylethanolamine-binding protein family.</text>
</comment>
<accession>A0AA35QWB8</accession>
<sequence length="155" mass="17614">MALQEKFREHGVVPDVIDEPPAELAIVRCAPSVLQRQGFFVFLLTQVKYDCGVTVEPGAILTPTQVQNAPVVTWPAEDSALYTLIMTDPDAPSRSDPKWGEWRHWVVFNIPGADLAKGEEWWAYVWRWSSKRHWTASLHLPHLQAAQRQDHPHAA</sequence>
<dbReference type="InterPro" id="IPR035810">
    <property type="entry name" value="PEBP_euk"/>
</dbReference>
<dbReference type="Pfam" id="PF01161">
    <property type="entry name" value="PBP"/>
    <property type="match status" value="1"/>
</dbReference>
<protein>
    <submittedName>
        <fullName evidence="2">Phosphatidylethanolamine-binding protein homolog F40A3.3</fullName>
    </submittedName>
</protein>